<dbReference type="AlphaFoldDB" id="V7I9X3"/>
<keyword evidence="3" id="KW-1185">Reference proteome</keyword>
<dbReference type="PANTHER" id="PTHR43236:SF2">
    <property type="entry name" value="BLL0069 PROTEIN"/>
    <property type="match status" value="1"/>
</dbReference>
<dbReference type="RefSeq" id="WP_023389123.1">
    <property type="nucleotide sequence ID" value="NZ_AXUN02000039.1"/>
</dbReference>
<proteinExistence type="predicted"/>
<gene>
    <name evidence="2" type="ORF">T472_0202630</name>
</gene>
<evidence type="ECO:0000313" key="2">
    <source>
        <dbReference type="EMBL" id="ETA82134.1"/>
    </source>
</evidence>
<name>V7I9X3_9CLOT</name>
<dbReference type="InterPro" id="IPR052345">
    <property type="entry name" value="Rad_response_metalloprotease"/>
</dbReference>
<evidence type="ECO:0000313" key="3">
    <source>
        <dbReference type="Proteomes" id="UP000017747"/>
    </source>
</evidence>
<dbReference type="Proteomes" id="UP000017747">
    <property type="component" value="Unassembled WGS sequence"/>
</dbReference>
<reference evidence="2 3" key="1">
    <citation type="journal article" date="2014" name="Genome Announc.">
        <title>Genome Sequence of Youngiibacter fragilis, the Type Strain of the Genus Youngiibacter.</title>
        <authorList>
            <person name="Wawrik C.B."/>
            <person name="Callaghan A.V."/>
            <person name="Stamps B.W."/>
            <person name="Wawrik B."/>
        </authorList>
    </citation>
    <scope>NUCLEOTIDE SEQUENCE [LARGE SCALE GENOMIC DNA]</scope>
    <source>
        <strain evidence="2 3">232.1</strain>
    </source>
</reference>
<dbReference type="OrthoDB" id="42613at2"/>
<feature type="domain" description="IrrE N-terminal-like" evidence="1">
    <location>
        <begin position="45"/>
        <end position="160"/>
    </location>
</feature>
<dbReference type="Gene3D" id="1.10.10.2910">
    <property type="match status" value="1"/>
</dbReference>
<dbReference type="InterPro" id="IPR010359">
    <property type="entry name" value="IrrE_HExxH"/>
</dbReference>
<dbReference type="eggNOG" id="COG2856">
    <property type="taxonomic scope" value="Bacteria"/>
</dbReference>
<sequence>MDKMDLWKKAANLRKQLGEDSTSPIDIFALAFSIEHLSIVYYPMGDRLSGICVKNPGSNVIAVNSAMTIGRQRFSLAHELYHLFFDDEKLTAICKKNIGVGSEKEIDADQFASYLLMPPDALSDMVRQIKKMPSDKLSVKDIVRIEQHFQISRQAVLNRLIAEKELTIKDSETMRKNVILSALCQGYDDTLYKPTPKEKQYGTYGYYIQQADRVSEKGLVSEGKYEELLLSAYRPDLVYGNEAEGGELLD</sequence>
<dbReference type="Pfam" id="PF06114">
    <property type="entry name" value="Peptidase_M78"/>
    <property type="match status" value="1"/>
</dbReference>
<protein>
    <recommendedName>
        <fullName evidence="1">IrrE N-terminal-like domain-containing protein</fullName>
    </recommendedName>
</protein>
<dbReference type="STRING" id="994573.T472_0202630"/>
<accession>V7I9X3</accession>
<dbReference type="EMBL" id="AXUN02000039">
    <property type="protein sequence ID" value="ETA82134.1"/>
    <property type="molecule type" value="Genomic_DNA"/>
</dbReference>
<evidence type="ECO:0000259" key="1">
    <source>
        <dbReference type="Pfam" id="PF06114"/>
    </source>
</evidence>
<dbReference type="PATRIC" id="fig|994573.3.peg.491"/>
<dbReference type="PANTHER" id="PTHR43236">
    <property type="entry name" value="ANTITOXIN HIGA1"/>
    <property type="match status" value="1"/>
</dbReference>
<comment type="caution">
    <text evidence="2">The sequence shown here is derived from an EMBL/GenBank/DDBJ whole genome shotgun (WGS) entry which is preliminary data.</text>
</comment>
<organism evidence="2 3">
    <name type="scientific">Youngiibacter fragilis 232.1</name>
    <dbReference type="NCBI Taxonomy" id="994573"/>
    <lineage>
        <taxon>Bacteria</taxon>
        <taxon>Bacillati</taxon>
        <taxon>Bacillota</taxon>
        <taxon>Clostridia</taxon>
        <taxon>Eubacteriales</taxon>
        <taxon>Clostridiaceae</taxon>
        <taxon>Youngiibacter</taxon>
    </lineage>
</organism>